<evidence type="ECO:0000256" key="4">
    <source>
        <dbReference type="ARBA" id="ARBA00020733"/>
    </source>
</evidence>
<dbReference type="AlphaFoldDB" id="A0AA40DE16"/>
<gene>
    <name evidence="10" type="ORF">QBC41DRAFT_318177</name>
</gene>
<feature type="region of interest" description="Disordered" evidence="9">
    <location>
        <begin position="562"/>
        <end position="764"/>
    </location>
</feature>
<feature type="compositionally biased region" description="Pro residues" evidence="9">
    <location>
        <begin position="892"/>
        <end position="905"/>
    </location>
</feature>
<feature type="compositionally biased region" description="Basic and acidic residues" evidence="9">
    <location>
        <begin position="589"/>
        <end position="629"/>
    </location>
</feature>
<dbReference type="EMBL" id="JAULSY010000033">
    <property type="protein sequence ID" value="KAK0670253.1"/>
    <property type="molecule type" value="Genomic_DNA"/>
</dbReference>
<feature type="compositionally biased region" description="Basic residues" evidence="9">
    <location>
        <begin position="147"/>
        <end position="158"/>
    </location>
</feature>
<evidence type="ECO:0000256" key="9">
    <source>
        <dbReference type="SAM" id="MobiDB-lite"/>
    </source>
</evidence>
<organism evidence="10 11">
    <name type="scientific">Cercophora samala</name>
    <dbReference type="NCBI Taxonomy" id="330535"/>
    <lineage>
        <taxon>Eukaryota</taxon>
        <taxon>Fungi</taxon>
        <taxon>Dikarya</taxon>
        <taxon>Ascomycota</taxon>
        <taxon>Pezizomycotina</taxon>
        <taxon>Sordariomycetes</taxon>
        <taxon>Sordariomycetidae</taxon>
        <taxon>Sordariales</taxon>
        <taxon>Lasiosphaeriaceae</taxon>
        <taxon>Cercophora</taxon>
    </lineage>
</organism>
<keyword evidence="11" id="KW-1185">Reference proteome</keyword>
<reference evidence="10" key="1">
    <citation type="submission" date="2023-06" db="EMBL/GenBank/DDBJ databases">
        <title>Genome-scale phylogeny and comparative genomics of the fungal order Sordariales.</title>
        <authorList>
            <consortium name="Lawrence Berkeley National Laboratory"/>
            <person name="Hensen N."/>
            <person name="Bonometti L."/>
            <person name="Westerberg I."/>
            <person name="Brannstrom I.O."/>
            <person name="Guillou S."/>
            <person name="Cros-Aarteil S."/>
            <person name="Calhoun S."/>
            <person name="Haridas S."/>
            <person name="Kuo A."/>
            <person name="Mondo S."/>
            <person name="Pangilinan J."/>
            <person name="Riley R."/>
            <person name="Labutti K."/>
            <person name="Andreopoulos B."/>
            <person name="Lipzen A."/>
            <person name="Chen C."/>
            <person name="Yanf M."/>
            <person name="Daum C."/>
            <person name="Ng V."/>
            <person name="Clum A."/>
            <person name="Steindorff A."/>
            <person name="Ohm R."/>
            <person name="Martin F."/>
            <person name="Silar P."/>
            <person name="Natvig D."/>
            <person name="Lalanne C."/>
            <person name="Gautier V."/>
            <person name="Ament-Velasquez S.L."/>
            <person name="Kruys A."/>
            <person name="Hutchinson M.I."/>
            <person name="Powell A.J."/>
            <person name="Barry K."/>
            <person name="Miller A.N."/>
            <person name="Grigoriev I.V."/>
            <person name="Debuchy R."/>
            <person name="Gladieux P."/>
            <person name="Thoren M.H."/>
            <person name="Johannesson H."/>
        </authorList>
    </citation>
    <scope>NUCLEOTIDE SEQUENCE</scope>
    <source>
        <strain evidence="10">CBS 307.81</strain>
    </source>
</reference>
<evidence type="ECO:0000256" key="7">
    <source>
        <dbReference type="ARBA" id="ARBA00023054"/>
    </source>
</evidence>
<feature type="compositionally biased region" description="Basic and acidic residues" evidence="9">
    <location>
        <begin position="190"/>
        <end position="202"/>
    </location>
</feature>
<dbReference type="PANTHER" id="PTHR31780:SF10">
    <property type="entry name" value="LD36051P"/>
    <property type="match status" value="1"/>
</dbReference>
<name>A0AA40DE16_9PEZI</name>
<keyword evidence="7 8" id="KW-0175">Coiled coil</keyword>
<evidence type="ECO:0000313" key="10">
    <source>
        <dbReference type="EMBL" id="KAK0670253.1"/>
    </source>
</evidence>
<feature type="compositionally biased region" description="Low complexity" evidence="9">
    <location>
        <begin position="11"/>
        <end position="23"/>
    </location>
</feature>
<feature type="compositionally biased region" description="Acidic residues" evidence="9">
    <location>
        <begin position="324"/>
        <end position="371"/>
    </location>
</feature>
<feature type="compositionally biased region" description="Pro residues" evidence="9">
    <location>
        <begin position="54"/>
        <end position="65"/>
    </location>
</feature>
<feature type="compositionally biased region" description="Basic and acidic residues" evidence="9">
    <location>
        <begin position="636"/>
        <end position="733"/>
    </location>
</feature>
<dbReference type="Proteomes" id="UP001174997">
    <property type="component" value="Unassembled WGS sequence"/>
</dbReference>
<feature type="compositionally biased region" description="Low complexity" evidence="9">
    <location>
        <begin position="734"/>
        <end position="749"/>
    </location>
</feature>
<feature type="compositionally biased region" description="Pro residues" evidence="9">
    <location>
        <begin position="951"/>
        <end position="963"/>
    </location>
</feature>
<feature type="compositionally biased region" description="Acidic residues" evidence="9">
    <location>
        <begin position="485"/>
        <end position="517"/>
    </location>
</feature>
<comment type="subcellular location">
    <subcellularLocation>
        <location evidence="2 8">Cytoplasm</location>
    </subcellularLocation>
</comment>
<dbReference type="InterPro" id="IPR025279">
    <property type="entry name" value="NST1"/>
</dbReference>
<evidence type="ECO:0000313" key="11">
    <source>
        <dbReference type="Proteomes" id="UP001174997"/>
    </source>
</evidence>
<dbReference type="PANTHER" id="PTHR31780">
    <property type="entry name" value="STRESS RESPONSE PROTEIN NST1-RELATED"/>
    <property type="match status" value="1"/>
</dbReference>
<accession>A0AA40DE16</accession>
<keyword evidence="5 8" id="KW-0963">Cytoplasm</keyword>
<feature type="region of interest" description="Disordered" evidence="9">
    <location>
        <begin position="784"/>
        <end position="1060"/>
    </location>
</feature>
<feature type="compositionally biased region" description="Polar residues" evidence="9">
    <location>
        <begin position="848"/>
        <end position="862"/>
    </location>
</feature>
<protein>
    <recommendedName>
        <fullName evidence="4 8">Stress response protein NST1</fullName>
    </recommendedName>
</protein>
<evidence type="ECO:0000256" key="5">
    <source>
        <dbReference type="ARBA" id="ARBA00022490"/>
    </source>
</evidence>
<feature type="compositionally biased region" description="Basic and acidic residues" evidence="9">
    <location>
        <begin position="467"/>
        <end position="477"/>
    </location>
</feature>
<feature type="region of interest" description="Disordered" evidence="9">
    <location>
        <begin position="454"/>
        <end position="525"/>
    </location>
</feature>
<feature type="compositionally biased region" description="Acidic residues" evidence="9">
    <location>
        <begin position="114"/>
        <end position="125"/>
    </location>
</feature>
<evidence type="ECO:0000256" key="8">
    <source>
        <dbReference type="RuleBase" id="RU049441"/>
    </source>
</evidence>
<evidence type="ECO:0000256" key="6">
    <source>
        <dbReference type="ARBA" id="ARBA00023016"/>
    </source>
</evidence>
<comment type="function">
    <text evidence="1 8">May act as a negative regulator of salt tolerance.</text>
</comment>
<sequence length="1250" mass="136883">MKGNRNPAPPVAASSTAPQSPSAKGTAKYTNKDGSKFITVPKGSTPVESSQPSPTCPSPPQPAPPAVNRKKQKRREKAAAKAAAEQKQQAQTGQQANGTRSGPNPPQSPPSADVEQDEDDEEADAGPDSVEQNEQPPNGTPNGQPAKSKKAKKKKKKNNNAAGASADGSVNGNHVDHRPPPTAHTNGRGMSKEKIWNTSSQEERERIKEFWLGLDEVQRKNLVKVEKDAVLKKMKEQQKQTCSCSVCGRKRTAIEEELEGLYDAYYEELEHYANHPHTTNSSSLLSRHHSISFASIPPNLPHGLPTGGPRYTHQPSHGRILEHVDDDADDDEEGEGEEGDYEGEDGEEEYSDEELEDEEDDDEEYSDDEHDPSELHRTEYSAEFFNFGNSLTVQGRDRLPILPSFLQTYPYAGTGNNAYGSSSIGGILTVADDLLKNDGRKFIEMMEQLAERRMASQERVLNPSEQDYDHTNGDRYGHNHPPPPDPDDEEEEYEEDEDYEEDEEEYDSQEEEEDPMTDEQRMEEGRRMFQIFAARMFEQRVLTAYREKVAKERQAKLLEEIEAENQQDAQRKAKKAKEAQRRKDRAARKKEALAEEKARKEAEKAAEEAARKEEEERKQAEAKQRAEEKRKRREAQKKAEEEERLRKEAERQRKIHEREENERKAREAKEREKKAREEARLKEKEQKEREARERREQQEREKRDKEAKAKAERESREQAKEIKEKRKKEERAAQKAATLAAAAAAAASAPSVTLPKRPAQQQATVIPALAQSSASFASPQITVATPALPKAPTPVRPRQPSQQENTGIQTSGAGFPPGIAPSHSQSPLPITPIQASPGPIGPPSKSGLTGSNLYGGQASSHAASPLSAQPIKPLPMHPNPFGMPMGGGGGMPFPPGLGQMPPPGFGNPMHRDPPFSPMNAFRPPPGIVSLPPGLSGPGPNRGFPLHQHHPPGFPGPLDSPVPPMAHLMGPSGMQRDSGTTHSRQGSGSYESGGPQPISKPTPIGRPASVVHGQRPSSSSPSGDFSRHDMDHLGSSALLDDGDDPIDFAGRPVRLPTASSLPRPGGFGAFGMDPIFGSHPNPWAPPTFGMPPQSHPFPPGPPPGFGGPSPIASSWGPPPGVSFSIPGVLERPTEARHLTLRKMLRKACEDLGEHDTQAAEGRTGFIPLVDIKAQVDRLHINGPPVTFDELLMICETEGNEVNGGGIFELREENGNKSIQYFLNNDRARPQGVLKTVGYHPGSPTGGGGLGH</sequence>
<comment type="similarity">
    <text evidence="3 8">Belongs to the NST1 family.</text>
</comment>
<evidence type="ECO:0000256" key="2">
    <source>
        <dbReference type="ARBA" id="ARBA00004496"/>
    </source>
</evidence>
<feature type="compositionally biased region" description="Polar residues" evidence="9">
    <location>
        <begin position="974"/>
        <end position="989"/>
    </location>
</feature>
<feature type="compositionally biased region" description="Polar residues" evidence="9">
    <location>
        <begin position="799"/>
        <end position="812"/>
    </location>
</feature>
<comment type="caution">
    <text evidence="10">The sequence shown here is derived from an EMBL/GenBank/DDBJ whole genome shotgun (WGS) entry which is preliminary data.</text>
</comment>
<dbReference type="Pfam" id="PF13945">
    <property type="entry name" value="NST1"/>
    <property type="match status" value="1"/>
</dbReference>
<feature type="region of interest" description="Disordered" evidence="9">
    <location>
        <begin position="1"/>
        <end position="202"/>
    </location>
</feature>
<dbReference type="InterPro" id="IPR051195">
    <property type="entry name" value="Fungal_stress_NST1"/>
</dbReference>
<evidence type="ECO:0000256" key="1">
    <source>
        <dbReference type="ARBA" id="ARBA00002545"/>
    </source>
</evidence>
<dbReference type="GO" id="GO:0005737">
    <property type="term" value="C:cytoplasm"/>
    <property type="evidence" value="ECO:0007669"/>
    <property type="project" value="UniProtKB-SubCell"/>
</dbReference>
<feature type="compositionally biased region" description="Low complexity" evidence="9">
    <location>
        <begin position="80"/>
        <end position="100"/>
    </location>
</feature>
<feature type="compositionally biased region" description="Polar residues" evidence="9">
    <location>
        <begin position="130"/>
        <end position="145"/>
    </location>
</feature>
<evidence type="ECO:0000256" key="3">
    <source>
        <dbReference type="ARBA" id="ARBA00007112"/>
    </source>
</evidence>
<proteinExistence type="inferred from homology"/>
<feature type="region of interest" description="Disordered" evidence="9">
    <location>
        <begin position="296"/>
        <end position="374"/>
    </location>
</feature>
<keyword evidence="6 8" id="KW-0346">Stress response</keyword>
<feature type="compositionally biased region" description="Low complexity" evidence="9">
    <location>
        <begin position="159"/>
        <end position="173"/>
    </location>
</feature>